<dbReference type="AlphaFoldDB" id="A0A8H6Z6J5"/>
<comment type="caution">
    <text evidence="2">The sequence shown here is derived from an EMBL/GenBank/DDBJ whole genome shotgun (WGS) entry which is preliminary data.</text>
</comment>
<feature type="region of interest" description="Disordered" evidence="1">
    <location>
        <begin position="311"/>
        <end position="344"/>
    </location>
</feature>
<sequence length="413" mass="45556">MSGQDLDKTQLQMRWGVKLIDAAREGKCRIINYPTALRDVNQIIGSAAFTLKKIKSATFDMFMDELVKANASSSTRGDDNNVMRLVSWNDGRKQSRCPQRTQLPRSFSFPLPTTSSLPAGPATSSNPMLTLVRLPRALRDHASTTLNRTSTHALGHPAPTMLNLTATCALGHLVATMRHRTATCALRHPPTTTLGPTVTRSLILPPLTQSSLGLTTPNLTRTLGPLPPPHTGSSYLYYGTNSHPPPSGPYLTDSHHSNHDLLRIPDSAVPHIADSCSRSVAVEHNTTLPRMDFVARERELNRAAQLNSRTRAPVNGGVGVGSSTKRKALHDGGAESSDRAPKHRRTLEEELIKMRFMVEGQQPGRIFYATQLRHTDHPSRADAYLFIEEAGRWERMGAKRMPVLATEEDSERY</sequence>
<organism evidence="2 3">
    <name type="scientific">Mycena venus</name>
    <dbReference type="NCBI Taxonomy" id="2733690"/>
    <lineage>
        <taxon>Eukaryota</taxon>
        <taxon>Fungi</taxon>
        <taxon>Dikarya</taxon>
        <taxon>Basidiomycota</taxon>
        <taxon>Agaricomycotina</taxon>
        <taxon>Agaricomycetes</taxon>
        <taxon>Agaricomycetidae</taxon>
        <taxon>Agaricales</taxon>
        <taxon>Marasmiineae</taxon>
        <taxon>Mycenaceae</taxon>
        <taxon>Mycena</taxon>
    </lineage>
</organism>
<dbReference type="Proteomes" id="UP000620124">
    <property type="component" value="Unassembled WGS sequence"/>
</dbReference>
<reference evidence="2" key="1">
    <citation type="submission" date="2020-05" db="EMBL/GenBank/DDBJ databases">
        <title>Mycena genomes resolve the evolution of fungal bioluminescence.</title>
        <authorList>
            <person name="Tsai I.J."/>
        </authorList>
    </citation>
    <scope>NUCLEOTIDE SEQUENCE</scope>
    <source>
        <strain evidence="2">CCC161011</strain>
    </source>
</reference>
<dbReference type="OrthoDB" id="3070399at2759"/>
<gene>
    <name evidence="2" type="ORF">MVEN_00045100</name>
</gene>
<proteinExistence type="predicted"/>
<accession>A0A8H6Z6J5</accession>
<feature type="compositionally biased region" description="Basic and acidic residues" evidence="1">
    <location>
        <begin position="329"/>
        <end position="344"/>
    </location>
</feature>
<evidence type="ECO:0000313" key="2">
    <source>
        <dbReference type="EMBL" id="KAF7371879.1"/>
    </source>
</evidence>
<dbReference type="EMBL" id="JACAZI010000001">
    <property type="protein sequence ID" value="KAF7371879.1"/>
    <property type="molecule type" value="Genomic_DNA"/>
</dbReference>
<name>A0A8H6Z6J5_9AGAR</name>
<feature type="region of interest" description="Disordered" evidence="1">
    <location>
        <begin position="93"/>
        <end position="127"/>
    </location>
</feature>
<protein>
    <submittedName>
        <fullName evidence="2">Uncharacterized protein</fullName>
    </submittedName>
</protein>
<keyword evidence="3" id="KW-1185">Reference proteome</keyword>
<evidence type="ECO:0000256" key="1">
    <source>
        <dbReference type="SAM" id="MobiDB-lite"/>
    </source>
</evidence>
<feature type="compositionally biased region" description="Polar residues" evidence="1">
    <location>
        <begin position="96"/>
        <end position="127"/>
    </location>
</feature>
<evidence type="ECO:0000313" key="3">
    <source>
        <dbReference type="Proteomes" id="UP000620124"/>
    </source>
</evidence>